<feature type="transmembrane region" description="Helical" evidence="7">
    <location>
        <begin position="1024"/>
        <end position="1046"/>
    </location>
</feature>
<evidence type="ECO:0000313" key="9">
    <source>
        <dbReference type="Proteomes" id="UP000436088"/>
    </source>
</evidence>
<gene>
    <name evidence="8" type="ORF">F3Y22_tig00013285pilonHSYRG00087</name>
</gene>
<dbReference type="GO" id="GO:0005886">
    <property type="term" value="C:plasma membrane"/>
    <property type="evidence" value="ECO:0007669"/>
    <property type="project" value="TreeGrafter"/>
</dbReference>
<dbReference type="Proteomes" id="UP000436088">
    <property type="component" value="Unassembled WGS sequence"/>
</dbReference>
<evidence type="ECO:0000256" key="5">
    <source>
        <dbReference type="ARBA" id="ARBA00023136"/>
    </source>
</evidence>
<reference evidence="8" key="1">
    <citation type="submission" date="2019-09" db="EMBL/GenBank/DDBJ databases">
        <title>Draft genome information of white flower Hibiscus syriacus.</title>
        <authorList>
            <person name="Kim Y.-M."/>
        </authorList>
    </citation>
    <scope>NUCLEOTIDE SEQUENCE [LARGE SCALE GENOMIC DNA]</scope>
    <source>
        <strain evidence="8">YM2019G1</strain>
    </source>
</reference>
<evidence type="ECO:0000256" key="1">
    <source>
        <dbReference type="ARBA" id="ARBA00004370"/>
    </source>
</evidence>
<keyword evidence="9" id="KW-1185">Reference proteome</keyword>
<dbReference type="EMBL" id="VEPZ02000548">
    <property type="protein sequence ID" value="KAE8722943.1"/>
    <property type="molecule type" value="Genomic_DNA"/>
</dbReference>
<feature type="compositionally biased region" description="Basic residues" evidence="6">
    <location>
        <begin position="594"/>
        <end position="604"/>
    </location>
</feature>
<dbReference type="AlphaFoldDB" id="A0A6A3C1P5"/>
<comment type="similarity">
    <text evidence="2">Belongs to the CDC50/LEM3 family.</text>
</comment>
<dbReference type="PANTHER" id="PTHR10926">
    <property type="entry name" value="CELL CYCLE CONTROL PROTEIN 50"/>
    <property type="match status" value="1"/>
</dbReference>
<feature type="compositionally biased region" description="Polar residues" evidence="6">
    <location>
        <begin position="545"/>
        <end position="554"/>
    </location>
</feature>
<proteinExistence type="inferred from homology"/>
<keyword evidence="5 7" id="KW-0472">Membrane</keyword>
<comment type="caution">
    <text evidence="8">The sequence shown here is derived from an EMBL/GenBank/DDBJ whole genome shotgun (WGS) entry which is preliminary data.</text>
</comment>
<evidence type="ECO:0000256" key="7">
    <source>
        <dbReference type="SAM" id="Phobius"/>
    </source>
</evidence>
<sequence>MKGLANFNFTTKDIGLQTTQVQLHNEGTAGCQQIFRQFRANLNFTTKDIGLQTTQVQLHNEGTAGCQQTFRQFRANLNFTTKDIGLQTTQVQLHNEGTAGCQQTFRQFRANLNFTTKDIGLQTTQVQLHDEGTAGCQQIFRQFRANFNFTTKDIGLQTTQVQLHNEGTAGCQQTLLKFRANFNFTTKDIGLQTTQVQLHNEGTAGCQQIFRQFRANFNFTTKDIGLQTTQVQLHNEGTAGCQQIFRQFRANLNFTTKDIGLQTTQVQLHNEGTAGCQQTFRQFRANLNFTTKDIGLQTTQVQLHNEGTAGCQQTFRQFRANLNFTTKDIGLQTTQVQLHDEGTAGCQQTTSQFQSQFQLHNEGYWTPDNASSTSQRRDRWLFVNKIVEFDSIQLDDTSITLLFGCNQGFQIEKKTWVSPQGHGGIKELLSSQFLTKVLKLRKRPRSKWVNCPIQQSHSQSPNTDGPDPVCANDRPKSPGLTHPGVTGHNGHEHPYFGTDRSPMGGINTPTKPVTVGGEVQNTSSTAHRTHQGSNQYQTTSNQNQVPQKNRGSRPTTNTVNINHHTTNREPTTTERYQQYPTSDRKQSKYQIYKLKGRSPSRKSKQVKELRQSKAKQIEEPPGRRRFLAPKDSTSGGREEAISCVWVSSGHRRLRAPPLAVAAPPLAVAAPPPFPLSGEGGGERIKPSKVAERIAVDERHREDSEMSETNSDRQRRGDRESGFPSLLTLIPLVYLQANLFIDVAVSACALVTLLPSMYAGVFSSWGVVGVRAAAFYLFTQQRLPACKPVLTPPWVVEIEERYDIECVPSQFRNDKVSYIQDDSVPKNCSLLFKVDKYMKAPIYIYYQLENYYQNHRRYVRSRSDQQLLHGRNFHGTSYCQPLESSNNRPIVPCGLIAWSLFNDTFTFIRGKALLKVNRTNIAWKSDRDHKFGKNVYPFNFQNGTWIGGGKLNPRIPLSNQEDLIVWMRISALPSFRKLYGRIEEDLDVGDYVVVQLMNDYNTYSFGGKKKLVLSTSNWLGGKNDFLGLAYVFVGSSSLTVAIVFMLLHLRSQRS</sequence>
<feature type="compositionally biased region" description="Polar residues" evidence="6">
    <location>
        <begin position="452"/>
        <end position="463"/>
    </location>
</feature>
<keyword evidence="3 7" id="KW-0812">Transmembrane</keyword>
<keyword evidence="4 7" id="KW-1133">Transmembrane helix</keyword>
<accession>A0A6A3C1P5</accession>
<organism evidence="8 9">
    <name type="scientific">Hibiscus syriacus</name>
    <name type="common">Rose of Sharon</name>
    <dbReference type="NCBI Taxonomy" id="106335"/>
    <lineage>
        <taxon>Eukaryota</taxon>
        <taxon>Viridiplantae</taxon>
        <taxon>Streptophyta</taxon>
        <taxon>Embryophyta</taxon>
        <taxon>Tracheophyta</taxon>
        <taxon>Spermatophyta</taxon>
        <taxon>Magnoliopsida</taxon>
        <taxon>eudicotyledons</taxon>
        <taxon>Gunneridae</taxon>
        <taxon>Pentapetalae</taxon>
        <taxon>rosids</taxon>
        <taxon>malvids</taxon>
        <taxon>Malvales</taxon>
        <taxon>Malvaceae</taxon>
        <taxon>Malvoideae</taxon>
        <taxon>Hibiscus</taxon>
    </lineage>
</organism>
<dbReference type="GO" id="GO:0005783">
    <property type="term" value="C:endoplasmic reticulum"/>
    <property type="evidence" value="ECO:0007669"/>
    <property type="project" value="TreeGrafter"/>
</dbReference>
<evidence type="ECO:0000313" key="8">
    <source>
        <dbReference type="EMBL" id="KAE8722943.1"/>
    </source>
</evidence>
<feature type="compositionally biased region" description="Basic and acidic residues" evidence="6">
    <location>
        <begin position="605"/>
        <end position="622"/>
    </location>
</feature>
<feature type="compositionally biased region" description="Low complexity" evidence="6">
    <location>
        <begin position="531"/>
        <end position="544"/>
    </location>
</feature>
<feature type="compositionally biased region" description="Basic and acidic residues" evidence="6">
    <location>
        <begin position="680"/>
        <end position="719"/>
    </location>
</feature>
<feature type="compositionally biased region" description="Low complexity" evidence="6">
    <location>
        <begin position="555"/>
        <end position="564"/>
    </location>
</feature>
<name>A0A6A3C1P5_HIBSY</name>
<feature type="compositionally biased region" description="Polar residues" evidence="6">
    <location>
        <begin position="568"/>
        <end position="581"/>
    </location>
</feature>
<evidence type="ECO:0000256" key="4">
    <source>
        <dbReference type="ARBA" id="ARBA00022989"/>
    </source>
</evidence>
<feature type="region of interest" description="Disordered" evidence="6">
    <location>
        <begin position="451"/>
        <end position="635"/>
    </location>
</feature>
<feature type="region of interest" description="Disordered" evidence="6">
    <location>
        <begin position="676"/>
        <end position="719"/>
    </location>
</feature>
<evidence type="ECO:0000256" key="3">
    <source>
        <dbReference type="ARBA" id="ARBA00022692"/>
    </source>
</evidence>
<dbReference type="Pfam" id="PF03381">
    <property type="entry name" value="CDC50"/>
    <property type="match status" value="1"/>
</dbReference>
<dbReference type="PANTHER" id="PTHR10926:SF29">
    <property type="entry name" value="ALA-INTERACTING SUBUNIT 2-RELATED"/>
    <property type="match status" value="1"/>
</dbReference>
<evidence type="ECO:0000256" key="2">
    <source>
        <dbReference type="ARBA" id="ARBA00009457"/>
    </source>
</evidence>
<comment type="subcellular location">
    <subcellularLocation>
        <location evidence="1">Membrane</location>
    </subcellularLocation>
</comment>
<evidence type="ECO:0000256" key="6">
    <source>
        <dbReference type="SAM" id="MobiDB-lite"/>
    </source>
</evidence>
<protein>
    <submittedName>
        <fullName evidence="8">ALA-interacting subunit 2</fullName>
    </submittedName>
</protein>
<dbReference type="InterPro" id="IPR005045">
    <property type="entry name" value="CDC50/LEM3_fam"/>
</dbReference>
<dbReference type="GO" id="GO:0005794">
    <property type="term" value="C:Golgi apparatus"/>
    <property type="evidence" value="ECO:0007669"/>
    <property type="project" value="TreeGrafter"/>
</dbReference>